<evidence type="ECO:0000256" key="2">
    <source>
        <dbReference type="ARBA" id="ARBA00022448"/>
    </source>
</evidence>
<evidence type="ECO:0000259" key="13">
    <source>
        <dbReference type="Pfam" id="PF00520"/>
    </source>
</evidence>
<dbReference type="InterPro" id="IPR052076">
    <property type="entry name" value="TRP_cation_channel"/>
</dbReference>
<feature type="transmembrane region" description="Helical" evidence="12">
    <location>
        <begin position="564"/>
        <end position="586"/>
    </location>
</feature>
<keyword evidence="8" id="KW-0406">Ion transport</keyword>
<keyword evidence="3" id="KW-0716">Sensory transduction</keyword>
<keyword evidence="4 12" id="KW-0812">Transmembrane</keyword>
<accession>A0A9P0GCZ6</accession>
<dbReference type="PROSITE" id="PS50297">
    <property type="entry name" value="ANK_REP_REGION"/>
    <property type="match status" value="1"/>
</dbReference>
<keyword evidence="2" id="KW-0813">Transport</keyword>
<evidence type="ECO:0000256" key="7">
    <source>
        <dbReference type="ARBA" id="ARBA00023043"/>
    </source>
</evidence>
<evidence type="ECO:0000256" key="9">
    <source>
        <dbReference type="ARBA" id="ARBA00023136"/>
    </source>
</evidence>
<evidence type="ECO:0000256" key="6">
    <source>
        <dbReference type="ARBA" id="ARBA00022989"/>
    </source>
</evidence>
<sequence length="925" mass="106136">MYSRINGTQTNILNRTNSICPTPEEKLLELVLSNDTDEIENIINETLLNYLYNDYNKPILLITCIEEKVNAATVETLINSGANLRYSDENQWEALHFAAKRTDVSILTTVINGLKAINCNINSVLAENSNVLHILIRYGDSSKEEFEECAKLLIQNGIDVNHADSKAMSPILWAAKNGLKDIIKIILECSPVPVDLDSHKSRGQTARDIIINKKLYNGILPEKVDNNNHHRNSGSNEESTKEIVALFNYIKSNRENDFINFKNGNISNLVDLDNGNDTLLQLATDKNCKEIVQHLINNGADRLKVTNKNQKSPLEIAADHGFYEIFNILLTNFNSPIPNTVLISLLKYYDNTIFEDTDRSKCCSYLLEKLAHNSNLLDINELDASKNSPLHYAVRYADAPVIKQLLDIGASLGSKNVFNIMPVQNLEPELLEKHLDSCVQFDFKGKKDKEDFEITFNYRTLMPPPKKLDKPDPEQGTNDLNNQELVHETEVISYMSTAPEFKHLLVHPVIVSFLFMKWHRIRWLFYTNLAFYVAFFVSLVLYVFSYYANFAEELSKFETFLSNFSWAVLLVTFFILVFREFFQIIILPHKYFTNFENYVEIMLILLSGSILFVNSPTVNTRKQLSSLSILLAAFELVLMVGQHPKLSTNVVMLKTVSYNFFKFLLWYSLLIIAFALSFYILFTEIPLKSSDNNTNDETEDSFSDPGNSVFKTIVMLTGEFEASDMNFKSFPIVSKLIFVLFIFMIAIILLNLLNGLAVSDTQMIKNDAELLGHISRAQHIRYVEIMLLGNVVPKNIFKKINDICCCFPFAQNWNYALFKPLAEKVCLFPHLFNNYEMTVYPNRNGQIFVPVNKKQKCCYGCCYNIYLNRETINRTNELVQARKEQRKTDQVSEKTEAEICHLTSKIEKLEDLILSLKKVVERNYK</sequence>
<evidence type="ECO:0000313" key="15">
    <source>
        <dbReference type="Proteomes" id="UP001153636"/>
    </source>
</evidence>
<evidence type="ECO:0000256" key="1">
    <source>
        <dbReference type="ARBA" id="ARBA00004141"/>
    </source>
</evidence>
<keyword evidence="10" id="KW-0407">Ion channel</keyword>
<evidence type="ECO:0000256" key="4">
    <source>
        <dbReference type="ARBA" id="ARBA00022692"/>
    </source>
</evidence>
<dbReference type="AlphaFoldDB" id="A0A9P0GCZ6"/>
<dbReference type="Pfam" id="PF00520">
    <property type="entry name" value="Ion_trans"/>
    <property type="match status" value="1"/>
</dbReference>
<evidence type="ECO:0000256" key="10">
    <source>
        <dbReference type="ARBA" id="ARBA00023303"/>
    </source>
</evidence>
<dbReference type="SMART" id="SM00248">
    <property type="entry name" value="ANK"/>
    <property type="match status" value="7"/>
</dbReference>
<gene>
    <name evidence="14" type="ORF">PSYICH_LOCUS6228</name>
</gene>
<keyword evidence="9 12" id="KW-0472">Membrane</keyword>
<dbReference type="Pfam" id="PF13637">
    <property type="entry name" value="Ank_4"/>
    <property type="match status" value="1"/>
</dbReference>
<dbReference type="InterPro" id="IPR005821">
    <property type="entry name" value="Ion_trans_dom"/>
</dbReference>
<organism evidence="14 15">
    <name type="scientific">Psylliodes chrysocephalus</name>
    <dbReference type="NCBI Taxonomy" id="3402493"/>
    <lineage>
        <taxon>Eukaryota</taxon>
        <taxon>Metazoa</taxon>
        <taxon>Ecdysozoa</taxon>
        <taxon>Arthropoda</taxon>
        <taxon>Hexapoda</taxon>
        <taxon>Insecta</taxon>
        <taxon>Pterygota</taxon>
        <taxon>Neoptera</taxon>
        <taxon>Endopterygota</taxon>
        <taxon>Coleoptera</taxon>
        <taxon>Polyphaga</taxon>
        <taxon>Cucujiformia</taxon>
        <taxon>Chrysomeloidea</taxon>
        <taxon>Chrysomelidae</taxon>
        <taxon>Galerucinae</taxon>
        <taxon>Alticini</taxon>
        <taxon>Psylliodes</taxon>
    </lineage>
</organism>
<reference evidence="14" key="1">
    <citation type="submission" date="2022-01" db="EMBL/GenBank/DDBJ databases">
        <authorList>
            <person name="King R."/>
        </authorList>
    </citation>
    <scope>NUCLEOTIDE SEQUENCE</scope>
</reference>
<keyword evidence="6 12" id="KW-1133">Transmembrane helix</keyword>
<evidence type="ECO:0000256" key="8">
    <source>
        <dbReference type="ARBA" id="ARBA00023065"/>
    </source>
</evidence>
<keyword evidence="15" id="KW-1185">Reference proteome</keyword>
<dbReference type="SUPFAM" id="SSF48403">
    <property type="entry name" value="Ankyrin repeat"/>
    <property type="match status" value="2"/>
</dbReference>
<dbReference type="PANTHER" id="PTHR47143:SF4">
    <property type="entry name" value="TRANSIENT RECEPTOR POTENTIAL CATION CHANNEL PROTEIN PAINLESS"/>
    <property type="match status" value="1"/>
</dbReference>
<dbReference type="EMBL" id="OV651831">
    <property type="protein sequence ID" value="CAH1105305.1"/>
    <property type="molecule type" value="Genomic_DNA"/>
</dbReference>
<proteinExistence type="predicted"/>
<evidence type="ECO:0000313" key="14">
    <source>
        <dbReference type="EMBL" id="CAH1105305.1"/>
    </source>
</evidence>
<dbReference type="Proteomes" id="UP001153636">
    <property type="component" value="Chromosome 19"/>
</dbReference>
<feature type="transmembrane region" description="Helical" evidence="12">
    <location>
        <begin position="598"/>
        <end position="618"/>
    </location>
</feature>
<name>A0A9P0GCZ6_9CUCU</name>
<keyword evidence="7 11" id="KW-0040">ANK repeat</keyword>
<feature type="domain" description="Ion transport" evidence="13">
    <location>
        <begin position="526"/>
        <end position="768"/>
    </location>
</feature>
<dbReference type="PANTHER" id="PTHR47143">
    <property type="entry name" value="TRANSIENT RECEPTOR POTENTIAL CATION CHANNEL PROTEIN PAINLESS"/>
    <property type="match status" value="1"/>
</dbReference>
<dbReference type="InterPro" id="IPR036770">
    <property type="entry name" value="Ankyrin_rpt-contain_sf"/>
</dbReference>
<feature type="transmembrane region" description="Helical" evidence="12">
    <location>
        <begin position="732"/>
        <end position="753"/>
    </location>
</feature>
<feature type="transmembrane region" description="Helical" evidence="12">
    <location>
        <begin position="523"/>
        <end position="544"/>
    </location>
</feature>
<evidence type="ECO:0000256" key="5">
    <source>
        <dbReference type="ARBA" id="ARBA00022737"/>
    </source>
</evidence>
<dbReference type="Gene3D" id="1.25.40.20">
    <property type="entry name" value="Ankyrin repeat-containing domain"/>
    <property type="match status" value="3"/>
</dbReference>
<dbReference type="GO" id="GO:0005216">
    <property type="term" value="F:monoatomic ion channel activity"/>
    <property type="evidence" value="ECO:0007669"/>
    <property type="project" value="InterPro"/>
</dbReference>
<feature type="repeat" description="ANK" evidence="11">
    <location>
        <begin position="385"/>
        <end position="417"/>
    </location>
</feature>
<dbReference type="OrthoDB" id="2157354at2759"/>
<keyword evidence="5" id="KW-0677">Repeat</keyword>
<protein>
    <recommendedName>
        <fullName evidence="13">Ion transport domain-containing protein</fullName>
    </recommendedName>
</protein>
<dbReference type="InterPro" id="IPR002110">
    <property type="entry name" value="Ankyrin_rpt"/>
</dbReference>
<dbReference type="PROSITE" id="PS50088">
    <property type="entry name" value="ANK_REPEAT"/>
    <property type="match status" value="2"/>
</dbReference>
<evidence type="ECO:0000256" key="11">
    <source>
        <dbReference type="PROSITE-ProRule" id="PRU00023"/>
    </source>
</evidence>
<evidence type="ECO:0000256" key="12">
    <source>
        <dbReference type="SAM" id="Phobius"/>
    </source>
</evidence>
<dbReference type="Pfam" id="PF12796">
    <property type="entry name" value="Ank_2"/>
    <property type="match status" value="2"/>
</dbReference>
<evidence type="ECO:0000256" key="3">
    <source>
        <dbReference type="ARBA" id="ARBA00022606"/>
    </source>
</evidence>
<comment type="subcellular location">
    <subcellularLocation>
        <location evidence="1">Membrane</location>
        <topology evidence="1">Multi-pass membrane protein</topology>
    </subcellularLocation>
</comment>
<dbReference type="GO" id="GO:0034703">
    <property type="term" value="C:cation channel complex"/>
    <property type="evidence" value="ECO:0007669"/>
    <property type="project" value="UniProtKB-ARBA"/>
</dbReference>
<feature type="repeat" description="ANK" evidence="11">
    <location>
        <begin position="127"/>
        <end position="165"/>
    </location>
</feature>
<dbReference type="Pfam" id="PF00023">
    <property type="entry name" value="Ank"/>
    <property type="match status" value="1"/>
</dbReference>
<feature type="transmembrane region" description="Helical" evidence="12">
    <location>
        <begin position="663"/>
        <end position="682"/>
    </location>
</feature>